<reference evidence="2" key="1">
    <citation type="submission" date="2022-11" db="EMBL/GenBank/DDBJ databases">
        <authorList>
            <person name="Petersen C."/>
        </authorList>
    </citation>
    <scope>NUCLEOTIDE SEQUENCE</scope>
    <source>
        <strain evidence="2">IBT 26290</strain>
    </source>
</reference>
<evidence type="ECO:0000313" key="2">
    <source>
        <dbReference type="EMBL" id="KAJ5174691.1"/>
    </source>
</evidence>
<dbReference type="GeneID" id="81421869"/>
<keyword evidence="3" id="KW-1185">Reference proteome</keyword>
<evidence type="ECO:0000313" key="3">
    <source>
        <dbReference type="Proteomes" id="UP001149163"/>
    </source>
</evidence>
<feature type="region of interest" description="Disordered" evidence="1">
    <location>
        <begin position="1"/>
        <end position="32"/>
    </location>
</feature>
<dbReference type="EMBL" id="JAPQKN010000001">
    <property type="protein sequence ID" value="KAJ5174691.1"/>
    <property type="molecule type" value="Genomic_DNA"/>
</dbReference>
<dbReference type="RefSeq" id="XP_056546299.1">
    <property type="nucleotide sequence ID" value="XM_056682693.1"/>
</dbReference>
<name>A0A9W9IFM1_9EURO</name>
<comment type="caution">
    <text evidence="2">The sequence shown here is derived from an EMBL/GenBank/DDBJ whole genome shotgun (WGS) entry which is preliminary data.</text>
</comment>
<protein>
    <submittedName>
        <fullName evidence="2">Uncharacterized protein</fullName>
    </submittedName>
</protein>
<feature type="compositionally biased region" description="Polar residues" evidence="1">
    <location>
        <begin position="10"/>
        <end position="26"/>
    </location>
</feature>
<reference evidence="2" key="2">
    <citation type="journal article" date="2023" name="IMA Fungus">
        <title>Comparative genomic study of the Penicillium genus elucidates a diverse pangenome and 15 lateral gene transfer events.</title>
        <authorList>
            <person name="Petersen C."/>
            <person name="Sorensen T."/>
            <person name="Nielsen M.R."/>
            <person name="Sondergaard T.E."/>
            <person name="Sorensen J.L."/>
            <person name="Fitzpatrick D.A."/>
            <person name="Frisvad J.C."/>
            <person name="Nielsen K.L."/>
        </authorList>
    </citation>
    <scope>NUCLEOTIDE SEQUENCE</scope>
    <source>
        <strain evidence="2">IBT 26290</strain>
    </source>
</reference>
<proteinExistence type="predicted"/>
<feature type="compositionally biased region" description="Polar residues" evidence="1">
    <location>
        <begin position="87"/>
        <end position="96"/>
    </location>
</feature>
<dbReference type="AlphaFoldDB" id="A0A9W9IFM1"/>
<dbReference type="Proteomes" id="UP001149163">
    <property type="component" value="Unassembled WGS sequence"/>
</dbReference>
<feature type="region of interest" description="Disordered" evidence="1">
    <location>
        <begin position="75"/>
        <end position="128"/>
    </location>
</feature>
<organism evidence="2 3">
    <name type="scientific">Penicillium canariense</name>
    <dbReference type="NCBI Taxonomy" id="189055"/>
    <lineage>
        <taxon>Eukaryota</taxon>
        <taxon>Fungi</taxon>
        <taxon>Dikarya</taxon>
        <taxon>Ascomycota</taxon>
        <taxon>Pezizomycotina</taxon>
        <taxon>Eurotiomycetes</taxon>
        <taxon>Eurotiomycetidae</taxon>
        <taxon>Eurotiales</taxon>
        <taxon>Aspergillaceae</taxon>
        <taxon>Penicillium</taxon>
    </lineage>
</organism>
<gene>
    <name evidence="2" type="ORF">N7482_000568</name>
</gene>
<evidence type="ECO:0000256" key="1">
    <source>
        <dbReference type="SAM" id="MobiDB-lite"/>
    </source>
</evidence>
<sequence>MGAFAFSLRPRTSQGGIAQHGTQNPAGTRRLDRLPGLPMRIIVSPRQIDDDATKQDYATMRLCDYNRVVVRGTRRLLGSTPPPPSLQRYSGLSSSIELPGTLGPEQADRQISTSPPRSKGTRHQMDDS</sequence>
<accession>A0A9W9IFM1</accession>